<name>A0ABS4QPG4_9NOCA</name>
<dbReference type="EMBL" id="JAGGMR010000001">
    <property type="protein sequence ID" value="MBP2193612.1"/>
    <property type="molecule type" value="Genomic_DNA"/>
</dbReference>
<accession>A0ABS4QPG4</accession>
<organism evidence="1 2">
    <name type="scientific">Nocardia goodfellowii</name>
    <dbReference type="NCBI Taxonomy" id="882446"/>
    <lineage>
        <taxon>Bacteria</taxon>
        <taxon>Bacillati</taxon>
        <taxon>Actinomycetota</taxon>
        <taxon>Actinomycetes</taxon>
        <taxon>Mycobacteriales</taxon>
        <taxon>Nocardiaceae</taxon>
        <taxon>Nocardia</taxon>
    </lineage>
</organism>
<dbReference type="RefSeq" id="WP_209896840.1">
    <property type="nucleotide sequence ID" value="NZ_JAGGMR010000001.1"/>
</dbReference>
<evidence type="ECO:0000313" key="2">
    <source>
        <dbReference type="Proteomes" id="UP001519325"/>
    </source>
</evidence>
<protein>
    <recommendedName>
        <fullName evidence="3">DNA primase/polymerase bifunctional N-terminal domain-containing protein</fullName>
    </recommendedName>
</protein>
<keyword evidence="2" id="KW-1185">Reference proteome</keyword>
<comment type="caution">
    <text evidence="1">The sequence shown here is derived from an EMBL/GenBank/DDBJ whole genome shotgun (WGS) entry which is preliminary data.</text>
</comment>
<dbReference type="Proteomes" id="UP001519325">
    <property type="component" value="Unassembled WGS sequence"/>
</dbReference>
<reference evidence="1 2" key="1">
    <citation type="submission" date="2021-03" db="EMBL/GenBank/DDBJ databases">
        <title>Sequencing the genomes of 1000 actinobacteria strains.</title>
        <authorList>
            <person name="Klenk H.-P."/>
        </authorList>
    </citation>
    <scope>NUCLEOTIDE SEQUENCE [LARGE SCALE GENOMIC DNA]</scope>
    <source>
        <strain evidence="1 2">DSM 45516</strain>
    </source>
</reference>
<proteinExistence type="predicted"/>
<evidence type="ECO:0000313" key="1">
    <source>
        <dbReference type="EMBL" id="MBP2193612.1"/>
    </source>
</evidence>
<evidence type="ECO:0008006" key="3">
    <source>
        <dbReference type="Google" id="ProtNLM"/>
    </source>
</evidence>
<gene>
    <name evidence="1" type="ORF">BJ987_006513</name>
</gene>
<sequence length="251" mass="28912">MHDDHTNRFAIWKPRFWWTVRKSERPQLTDPDVSDQRVRWRNNPEVDWLAVAQFVNQVANQLDRDDVFADLSRYNDDGELLWVDCDAAQLPDLEQNIVRAWFTSGIPPTFDPWHHSMTDGRHRLWNVWQADPEARVPVQSLILRSAVIGEAPIREHRNYPSLLREVSWFDASVGANRRYAVNLHWAMQQGNYFVPDHRQGPSATAKVEDFPVPNPVPIAVVAPAISFPKPRPLGWFSRHFKGQPADGQAGG</sequence>